<evidence type="ECO:0000313" key="2">
    <source>
        <dbReference type="WBParaSite" id="nRc.2.0.1.t16288-RA"/>
    </source>
</evidence>
<protein>
    <submittedName>
        <fullName evidence="2">Uncharacterized protein</fullName>
    </submittedName>
</protein>
<dbReference type="AlphaFoldDB" id="A0A915IQ14"/>
<accession>A0A915IQ14</accession>
<dbReference type="WBParaSite" id="nRc.2.0.1.t16288-RA">
    <property type="protein sequence ID" value="nRc.2.0.1.t16288-RA"/>
    <property type="gene ID" value="nRc.2.0.1.g16288"/>
</dbReference>
<reference evidence="2" key="1">
    <citation type="submission" date="2022-11" db="UniProtKB">
        <authorList>
            <consortium name="WormBaseParasite"/>
        </authorList>
    </citation>
    <scope>IDENTIFICATION</scope>
</reference>
<sequence>MIAPASQRPQTLTHVEDKGFLSFFENCRDDKTMKVENPLEYGRLSNKLSPKVCNFVKLMRRFVTRNRFWISGANGSYVRMCGDKTFKTTLKNELINSTILSETVEFP</sequence>
<name>A0A915IQ14_ROMCU</name>
<proteinExistence type="predicted"/>
<dbReference type="Proteomes" id="UP000887565">
    <property type="component" value="Unplaced"/>
</dbReference>
<evidence type="ECO:0000313" key="1">
    <source>
        <dbReference type="Proteomes" id="UP000887565"/>
    </source>
</evidence>
<organism evidence="1 2">
    <name type="scientific">Romanomermis culicivorax</name>
    <name type="common">Nematode worm</name>
    <dbReference type="NCBI Taxonomy" id="13658"/>
    <lineage>
        <taxon>Eukaryota</taxon>
        <taxon>Metazoa</taxon>
        <taxon>Ecdysozoa</taxon>
        <taxon>Nematoda</taxon>
        <taxon>Enoplea</taxon>
        <taxon>Dorylaimia</taxon>
        <taxon>Mermithida</taxon>
        <taxon>Mermithoidea</taxon>
        <taxon>Mermithidae</taxon>
        <taxon>Romanomermis</taxon>
    </lineage>
</organism>
<keyword evidence="1" id="KW-1185">Reference proteome</keyword>